<dbReference type="AlphaFoldDB" id="L1J6K1"/>
<reference evidence="2 4" key="1">
    <citation type="journal article" date="2012" name="Nature">
        <title>Algal genomes reveal evolutionary mosaicism and the fate of nucleomorphs.</title>
        <authorList>
            <consortium name="DOE Joint Genome Institute"/>
            <person name="Curtis B.A."/>
            <person name="Tanifuji G."/>
            <person name="Burki F."/>
            <person name="Gruber A."/>
            <person name="Irimia M."/>
            <person name="Maruyama S."/>
            <person name="Arias M.C."/>
            <person name="Ball S.G."/>
            <person name="Gile G.H."/>
            <person name="Hirakawa Y."/>
            <person name="Hopkins J.F."/>
            <person name="Kuo A."/>
            <person name="Rensing S.A."/>
            <person name="Schmutz J."/>
            <person name="Symeonidi A."/>
            <person name="Elias M."/>
            <person name="Eveleigh R.J."/>
            <person name="Herman E.K."/>
            <person name="Klute M.J."/>
            <person name="Nakayama T."/>
            <person name="Obornik M."/>
            <person name="Reyes-Prieto A."/>
            <person name="Armbrust E.V."/>
            <person name="Aves S.J."/>
            <person name="Beiko R.G."/>
            <person name="Coutinho P."/>
            <person name="Dacks J.B."/>
            <person name="Durnford D.G."/>
            <person name="Fast N.M."/>
            <person name="Green B.R."/>
            <person name="Grisdale C.J."/>
            <person name="Hempel F."/>
            <person name="Henrissat B."/>
            <person name="Hoppner M.P."/>
            <person name="Ishida K."/>
            <person name="Kim E."/>
            <person name="Koreny L."/>
            <person name="Kroth P.G."/>
            <person name="Liu Y."/>
            <person name="Malik S.B."/>
            <person name="Maier U.G."/>
            <person name="McRose D."/>
            <person name="Mock T."/>
            <person name="Neilson J.A."/>
            <person name="Onodera N.T."/>
            <person name="Poole A.M."/>
            <person name="Pritham E.J."/>
            <person name="Richards T.A."/>
            <person name="Rocap G."/>
            <person name="Roy S.W."/>
            <person name="Sarai C."/>
            <person name="Schaack S."/>
            <person name="Shirato S."/>
            <person name="Slamovits C.H."/>
            <person name="Spencer D.F."/>
            <person name="Suzuki S."/>
            <person name="Worden A.Z."/>
            <person name="Zauner S."/>
            <person name="Barry K."/>
            <person name="Bell C."/>
            <person name="Bharti A.K."/>
            <person name="Crow J.A."/>
            <person name="Grimwood J."/>
            <person name="Kramer R."/>
            <person name="Lindquist E."/>
            <person name="Lucas S."/>
            <person name="Salamov A."/>
            <person name="McFadden G.I."/>
            <person name="Lane C.E."/>
            <person name="Keeling P.J."/>
            <person name="Gray M.W."/>
            <person name="Grigoriev I.V."/>
            <person name="Archibald J.M."/>
        </authorList>
    </citation>
    <scope>NUCLEOTIDE SEQUENCE</scope>
    <source>
        <strain evidence="2 4">CCMP2712</strain>
    </source>
</reference>
<keyword evidence="4" id="KW-1185">Reference proteome</keyword>
<dbReference type="HOGENOM" id="CLU_875643_0_0_1"/>
<proteinExistence type="predicted"/>
<feature type="compositionally biased region" description="Acidic residues" evidence="1">
    <location>
        <begin position="109"/>
        <end position="119"/>
    </location>
</feature>
<evidence type="ECO:0000313" key="3">
    <source>
        <dbReference type="EnsemblProtists" id="EKX43710"/>
    </source>
</evidence>
<dbReference type="EnsemblProtists" id="EKX43710">
    <property type="protein sequence ID" value="EKX43710"/>
    <property type="gene ID" value="GUITHDRAFT_110166"/>
</dbReference>
<dbReference type="GeneID" id="17300456"/>
<evidence type="ECO:0000313" key="4">
    <source>
        <dbReference type="Proteomes" id="UP000011087"/>
    </source>
</evidence>
<dbReference type="KEGG" id="gtt:GUITHDRAFT_110166"/>
<feature type="compositionally biased region" description="Polar residues" evidence="1">
    <location>
        <begin position="147"/>
        <end position="179"/>
    </location>
</feature>
<reference evidence="4" key="2">
    <citation type="submission" date="2012-11" db="EMBL/GenBank/DDBJ databases">
        <authorList>
            <person name="Kuo A."/>
            <person name="Curtis B.A."/>
            <person name="Tanifuji G."/>
            <person name="Burki F."/>
            <person name="Gruber A."/>
            <person name="Irimia M."/>
            <person name="Maruyama S."/>
            <person name="Arias M.C."/>
            <person name="Ball S.G."/>
            <person name="Gile G.H."/>
            <person name="Hirakawa Y."/>
            <person name="Hopkins J.F."/>
            <person name="Rensing S.A."/>
            <person name="Schmutz J."/>
            <person name="Symeonidi A."/>
            <person name="Elias M."/>
            <person name="Eveleigh R.J."/>
            <person name="Herman E.K."/>
            <person name="Klute M.J."/>
            <person name="Nakayama T."/>
            <person name="Obornik M."/>
            <person name="Reyes-Prieto A."/>
            <person name="Armbrust E.V."/>
            <person name="Aves S.J."/>
            <person name="Beiko R.G."/>
            <person name="Coutinho P."/>
            <person name="Dacks J.B."/>
            <person name="Durnford D.G."/>
            <person name="Fast N.M."/>
            <person name="Green B.R."/>
            <person name="Grisdale C."/>
            <person name="Hempe F."/>
            <person name="Henrissat B."/>
            <person name="Hoppner M.P."/>
            <person name="Ishida K.-I."/>
            <person name="Kim E."/>
            <person name="Koreny L."/>
            <person name="Kroth P.G."/>
            <person name="Liu Y."/>
            <person name="Malik S.-B."/>
            <person name="Maier U.G."/>
            <person name="McRose D."/>
            <person name="Mock T."/>
            <person name="Neilson J.A."/>
            <person name="Onodera N.T."/>
            <person name="Poole A.M."/>
            <person name="Pritham E.J."/>
            <person name="Richards T.A."/>
            <person name="Rocap G."/>
            <person name="Roy S.W."/>
            <person name="Sarai C."/>
            <person name="Schaack S."/>
            <person name="Shirato S."/>
            <person name="Slamovits C.H."/>
            <person name="Spencer D.F."/>
            <person name="Suzuki S."/>
            <person name="Worden A.Z."/>
            <person name="Zauner S."/>
            <person name="Barry K."/>
            <person name="Bell C."/>
            <person name="Bharti A.K."/>
            <person name="Crow J.A."/>
            <person name="Grimwood J."/>
            <person name="Kramer R."/>
            <person name="Lindquist E."/>
            <person name="Lucas S."/>
            <person name="Salamov A."/>
            <person name="McFadden G.I."/>
            <person name="Lane C.E."/>
            <person name="Keeling P.J."/>
            <person name="Gray M.W."/>
            <person name="Grigoriev I.V."/>
            <person name="Archibald J.M."/>
        </authorList>
    </citation>
    <scope>NUCLEOTIDE SEQUENCE</scope>
    <source>
        <strain evidence="4">CCMP2712</strain>
    </source>
</reference>
<accession>L1J6K1</accession>
<dbReference type="Proteomes" id="UP000011087">
    <property type="component" value="Unassembled WGS sequence"/>
</dbReference>
<gene>
    <name evidence="2" type="ORF">GUITHDRAFT_110166</name>
</gene>
<reference evidence="3" key="3">
    <citation type="submission" date="2016-03" db="UniProtKB">
        <authorList>
            <consortium name="EnsemblProtists"/>
        </authorList>
    </citation>
    <scope>IDENTIFICATION</scope>
</reference>
<feature type="compositionally biased region" description="Basic and acidic residues" evidence="1">
    <location>
        <begin position="54"/>
        <end position="66"/>
    </location>
</feature>
<dbReference type="RefSeq" id="XP_005830690.1">
    <property type="nucleotide sequence ID" value="XM_005830633.1"/>
</dbReference>
<organism evidence="2">
    <name type="scientific">Guillardia theta (strain CCMP2712)</name>
    <name type="common">Cryptophyte</name>
    <dbReference type="NCBI Taxonomy" id="905079"/>
    <lineage>
        <taxon>Eukaryota</taxon>
        <taxon>Cryptophyceae</taxon>
        <taxon>Pyrenomonadales</taxon>
        <taxon>Geminigeraceae</taxon>
        <taxon>Guillardia</taxon>
    </lineage>
</organism>
<name>L1J6K1_GUITC</name>
<dbReference type="PaxDb" id="55529-EKX43710"/>
<dbReference type="EMBL" id="JH993008">
    <property type="protein sequence ID" value="EKX43710.1"/>
    <property type="molecule type" value="Genomic_DNA"/>
</dbReference>
<sequence>MQPRITTIFDKSADHGASGCHASNGLRKSPEDSSETRKQTRGSSLFEEILNADWSDKKKLREEVQEKPSGYQTNVESNVKADQKRLQQEGNELEVKEVLDDEKTKEEKFEDLEAEDANEPDVKLQLIQQSDSQVNDEEKGEGADQMLVSSQLLTQEYSQPTQDQLELTQDSVQPTQEYQGNVFEPLVPASQEDLRSSELAEEPTEAEMRPGKRRRIRAALDSSDEDEDSEYGIKREEQQAEELPDLSNWRVRMELLLRTSRMGELAELLGRDVAARYIKARRDASALAIEDLEMPTYEKLQRILLMRMWEGRDFKVAR</sequence>
<feature type="region of interest" description="Disordered" evidence="1">
    <location>
        <begin position="1"/>
        <end position="239"/>
    </location>
</feature>
<feature type="compositionally biased region" description="Basic and acidic residues" evidence="1">
    <location>
        <begin position="79"/>
        <end position="108"/>
    </location>
</feature>
<feature type="compositionally biased region" description="Basic and acidic residues" evidence="1">
    <location>
        <begin position="28"/>
        <end position="38"/>
    </location>
</feature>
<protein>
    <submittedName>
        <fullName evidence="2 3">Uncharacterized protein</fullName>
    </submittedName>
</protein>
<evidence type="ECO:0000256" key="1">
    <source>
        <dbReference type="SAM" id="MobiDB-lite"/>
    </source>
</evidence>
<evidence type="ECO:0000313" key="2">
    <source>
        <dbReference type="EMBL" id="EKX43710.1"/>
    </source>
</evidence>